<dbReference type="Gene3D" id="3.20.20.70">
    <property type="entry name" value="Aldolase class I"/>
    <property type="match status" value="1"/>
</dbReference>
<dbReference type="InterPro" id="IPR013785">
    <property type="entry name" value="Aldolase_TIM"/>
</dbReference>
<gene>
    <name evidence="2" type="ORF">E4V82_12720</name>
</gene>
<evidence type="ECO:0000259" key="1">
    <source>
        <dbReference type="PROSITE" id="PS50991"/>
    </source>
</evidence>
<evidence type="ECO:0000313" key="2">
    <source>
        <dbReference type="EMBL" id="MPQ62969.1"/>
    </source>
</evidence>
<dbReference type="Pfam" id="PF00682">
    <property type="entry name" value="HMGL-like"/>
    <property type="match status" value="1"/>
</dbReference>
<dbReference type="CDD" id="cd07937">
    <property type="entry name" value="DRE_TIM_PC_TC_5S"/>
    <property type="match status" value="1"/>
</dbReference>
<accession>A0A5N7J2K5</accession>
<dbReference type="PANTHER" id="PTHR43778">
    <property type="entry name" value="PYRUVATE CARBOXYLASE"/>
    <property type="match status" value="1"/>
</dbReference>
<comment type="caution">
    <text evidence="2">The sequence shown here is derived from an EMBL/GenBank/DDBJ whole genome shotgun (WGS) entry which is preliminary data.</text>
</comment>
<feature type="domain" description="Pyruvate carboxyltransferase" evidence="1">
    <location>
        <begin position="4"/>
        <end position="264"/>
    </location>
</feature>
<dbReference type="GO" id="GO:0004736">
    <property type="term" value="F:pyruvate carboxylase activity"/>
    <property type="evidence" value="ECO:0007669"/>
    <property type="project" value="TreeGrafter"/>
</dbReference>
<dbReference type="SUPFAM" id="SSF89000">
    <property type="entry name" value="post-HMGL domain-like"/>
    <property type="match status" value="1"/>
</dbReference>
<evidence type="ECO:0000313" key="3">
    <source>
        <dbReference type="Proteomes" id="UP000342249"/>
    </source>
</evidence>
<proteinExistence type="predicted"/>
<dbReference type="NCBIfam" id="NF006761">
    <property type="entry name" value="PRK09282.1"/>
    <property type="match status" value="1"/>
</dbReference>
<sequence length="506" mass="57133">MNPISITETVLRDGQQSLIATRLKTEEILPILEKMDKVGYYSMEVWGGATFDSCLHFLNEDPWERLREIRKIVKNTKLQMILRGQNLLGYKHYADDVVEAFIKKSIENGIDIIRVFDALNDTRNMETSIRVIKEGGAHCQCAICYTTSPVHTLDYYVELSIKLEKLGAHSICINDMAGILTPYSAFELVKKLKAAVKIPLCMHAHCTSGIASMTYLKAVEAGVDIIDTAISPFSQGASQPPTESMVLTLKESPRDPKLDINLLGEIADYFRPIKEKYRENGILNPKVMNVEPRIITYQVPGGMLSNLLLELKEQGVEARYKEVLTEIPRVRKDLGFPPLITPLIQMVGTQAIFNILSGVRYKIIPKELKDYVKGLYGSPSTPIKDEIKTKIIGDMKIITQRPADLLEPEMDKYKNEIGDLAITYEDVLSYALFPRSSKKFFEDRLNDNINSGTCDSYKEIITNCKIEEINEIDEEERIVVALVASAMAARDNPSAEFRISKIKRIK</sequence>
<dbReference type="RefSeq" id="WP_084647463.1">
    <property type="nucleotide sequence ID" value="NZ_CP086249.1"/>
</dbReference>
<dbReference type="PROSITE" id="PS50991">
    <property type="entry name" value="PYR_CT"/>
    <property type="match status" value="1"/>
</dbReference>
<dbReference type="SUPFAM" id="SSF51569">
    <property type="entry name" value="Aldolase"/>
    <property type="match status" value="1"/>
</dbReference>
<reference evidence="2 3" key="1">
    <citation type="journal article" date="2019" name="Lett. Appl. Microbiol.">
        <title>A case of 'blown pack' spoilage of vacuum-packaged pork likely associated with Clostridium estertheticum in Canada.</title>
        <authorList>
            <person name="Zhang P."/>
            <person name="Ward P."/>
            <person name="McMullen L.M."/>
            <person name="Yang X."/>
        </authorList>
    </citation>
    <scope>NUCLEOTIDE SEQUENCE [LARGE SCALE GENOMIC DNA]</scope>
    <source>
        <strain evidence="2 3">MA19</strain>
    </source>
</reference>
<name>A0A5N7J2K5_9CLOT</name>
<dbReference type="EMBL" id="SPSF01000032">
    <property type="protein sequence ID" value="MPQ62969.1"/>
    <property type="molecule type" value="Genomic_DNA"/>
</dbReference>
<dbReference type="Proteomes" id="UP000342249">
    <property type="component" value="Unassembled WGS sequence"/>
</dbReference>
<dbReference type="InterPro" id="IPR000891">
    <property type="entry name" value="PYR_CT"/>
</dbReference>
<dbReference type="NCBIfam" id="NF008985">
    <property type="entry name" value="PRK12331.1"/>
    <property type="match status" value="1"/>
</dbReference>
<dbReference type="Pfam" id="PF02436">
    <property type="entry name" value="PYC_OADA"/>
    <property type="match status" value="1"/>
</dbReference>
<dbReference type="InterPro" id="IPR055268">
    <property type="entry name" value="PCB-like"/>
</dbReference>
<protein>
    <submittedName>
        <fullName evidence="2">Oxaloacetate decarboxylase subunit alpha</fullName>
    </submittedName>
</protein>
<dbReference type="InterPro" id="IPR003379">
    <property type="entry name" value="Carboxylase_cons_dom"/>
</dbReference>
<dbReference type="GO" id="GO:0005737">
    <property type="term" value="C:cytoplasm"/>
    <property type="evidence" value="ECO:0007669"/>
    <property type="project" value="TreeGrafter"/>
</dbReference>
<dbReference type="AlphaFoldDB" id="A0A5N7J2K5"/>
<organism evidence="2 3">
    <name type="scientific">Clostridium estertheticum</name>
    <dbReference type="NCBI Taxonomy" id="238834"/>
    <lineage>
        <taxon>Bacteria</taxon>
        <taxon>Bacillati</taxon>
        <taxon>Bacillota</taxon>
        <taxon>Clostridia</taxon>
        <taxon>Eubacteriales</taxon>
        <taxon>Clostridiaceae</taxon>
        <taxon>Clostridium</taxon>
    </lineage>
</organism>
<dbReference type="PANTHER" id="PTHR43778:SF2">
    <property type="entry name" value="PYRUVATE CARBOXYLASE, MITOCHONDRIAL"/>
    <property type="match status" value="1"/>
</dbReference>
<dbReference type="GO" id="GO:0006094">
    <property type="term" value="P:gluconeogenesis"/>
    <property type="evidence" value="ECO:0007669"/>
    <property type="project" value="TreeGrafter"/>
</dbReference>